<feature type="transmembrane region" description="Helical" evidence="1">
    <location>
        <begin position="20"/>
        <end position="42"/>
    </location>
</feature>
<keyword evidence="1" id="KW-0812">Transmembrane</keyword>
<protein>
    <submittedName>
        <fullName evidence="2">Uncharacterized protein</fullName>
    </submittedName>
</protein>
<evidence type="ECO:0000313" key="2">
    <source>
        <dbReference type="EMBL" id="PYC48569.1"/>
    </source>
</evidence>
<comment type="caution">
    <text evidence="2">The sequence shown here is derived from an EMBL/GenBank/DDBJ whole genome shotgun (WGS) entry which is preliminary data.</text>
</comment>
<dbReference type="Proteomes" id="UP000248012">
    <property type="component" value="Unassembled WGS sequence"/>
</dbReference>
<evidence type="ECO:0000256" key="1">
    <source>
        <dbReference type="SAM" id="Phobius"/>
    </source>
</evidence>
<organism evidence="2 3">
    <name type="scientific">Litorivita pollutaquae</name>
    <dbReference type="NCBI Taxonomy" id="2200892"/>
    <lineage>
        <taxon>Bacteria</taxon>
        <taxon>Pseudomonadati</taxon>
        <taxon>Pseudomonadota</taxon>
        <taxon>Alphaproteobacteria</taxon>
        <taxon>Rhodobacterales</taxon>
        <taxon>Paracoccaceae</taxon>
        <taxon>Litorivita</taxon>
    </lineage>
</organism>
<reference evidence="2 3" key="1">
    <citation type="submission" date="2018-05" db="EMBL/GenBank/DDBJ databases">
        <title>Oceanovita maritima gen. nov., sp. nov., a marine bacterium in the family Rhodobacteraceae isolated from surface seawater of Lundu port Xiamen, China.</title>
        <authorList>
            <person name="Hetharua B.H."/>
            <person name="Min D."/>
            <person name="Liao H."/>
            <person name="Tian Y."/>
        </authorList>
    </citation>
    <scope>NUCLEOTIDE SEQUENCE [LARGE SCALE GENOMIC DNA]</scope>
    <source>
        <strain evidence="2 3">FSX-11</strain>
    </source>
</reference>
<name>A0A2V4MSS5_9RHOB</name>
<dbReference type="AlphaFoldDB" id="A0A2V4MSS5"/>
<keyword evidence="1" id="KW-1133">Transmembrane helix</keyword>
<dbReference type="RefSeq" id="WP_110795301.1">
    <property type="nucleotide sequence ID" value="NZ_KZ826482.1"/>
</dbReference>
<keyword evidence="3" id="KW-1185">Reference proteome</keyword>
<dbReference type="EMBL" id="QFVT01000003">
    <property type="protein sequence ID" value="PYC48569.1"/>
    <property type="molecule type" value="Genomic_DNA"/>
</dbReference>
<gene>
    <name evidence="2" type="ORF">DI396_06280</name>
</gene>
<proteinExistence type="predicted"/>
<keyword evidence="1" id="KW-0472">Membrane</keyword>
<accession>A0A2V4MSS5</accession>
<dbReference type="OrthoDB" id="7779177at2"/>
<sequence length="75" mass="7499">MSAPDTNTETQHPAHKTPLAGIAIGVGVAVALLIALMVWLAYNGNEPRDASDGAAAVQIETPTGGSLTITGTASD</sequence>
<evidence type="ECO:0000313" key="3">
    <source>
        <dbReference type="Proteomes" id="UP000248012"/>
    </source>
</evidence>